<feature type="chain" id="PRO_5037573586" evidence="1">
    <location>
        <begin position="20"/>
        <end position="354"/>
    </location>
</feature>
<dbReference type="Proteomes" id="UP000600865">
    <property type="component" value="Unassembled WGS sequence"/>
</dbReference>
<sequence>MRAIILSLLWWLCPTLVVAQGLTSAPQENLATTNTTNNWDICNETSYVLRFASAYIRSDRLQTAGWSSIQPGACTAVVTPKNSPRFLFAESLPIHRGGVREWKGAVKLCATEDDFVSDATDNCQLKNMGTRNFFPVDPVEIRTALIEPNDFGETAEIAGLQRLLQDSGYKITRVDGLSGRRTIRTINEAKADLALDKDATNQDLMAALIPAAEKARETVGLDICNDSTSRVYGAIAVQTDGNWTSRGWWPVEPGTCVKPYDRSLIGSQAHVFALQEATDENGETAPDRRLRSETVTPTQFCIAESRFAALGQENCLEQGYAAVAFRPVPTEADGQILRLTDADFVEGSADGLRR</sequence>
<dbReference type="RefSeq" id="WP_189586501.1">
    <property type="nucleotide sequence ID" value="NZ_BMYV01000003.1"/>
</dbReference>
<dbReference type="InterPro" id="IPR009380">
    <property type="entry name" value="DUF1036"/>
</dbReference>
<accession>A0A918KRQ5</accession>
<comment type="caution">
    <text evidence="2">The sequence shown here is derived from an EMBL/GenBank/DDBJ whole genome shotgun (WGS) entry which is preliminary data.</text>
</comment>
<dbReference type="Pfam" id="PF06282">
    <property type="entry name" value="DUF1036"/>
    <property type="match status" value="2"/>
</dbReference>
<reference evidence="2 3" key="1">
    <citation type="journal article" date="2014" name="Int. J. Syst. Evol. Microbiol.">
        <title>Complete genome sequence of Corynebacterium casei LMG S-19264T (=DSM 44701T), isolated from a smear-ripened cheese.</title>
        <authorList>
            <consortium name="US DOE Joint Genome Institute (JGI-PGF)"/>
            <person name="Walter F."/>
            <person name="Albersmeier A."/>
            <person name="Kalinowski J."/>
            <person name="Ruckert C."/>
        </authorList>
    </citation>
    <scope>NUCLEOTIDE SEQUENCE [LARGE SCALE GENOMIC DNA]</scope>
    <source>
        <strain evidence="2 3">KCTC 23968</strain>
    </source>
</reference>
<feature type="signal peptide" evidence="1">
    <location>
        <begin position="1"/>
        <end position="19"/>
    </location>
</feature>
<proteinExistence type="predicted"/>
<evidence type="ECO:0000313" key="2">
    <source>
        <dbReference type="EMBL" id="GGX73352.1"/>
    </source>
</evidence>
<dbReference type="EMBL" id="BMYV01000003">
    <property type="protein sequence ID" value="GGX73352.1"/>
    <property type="molecule type" value="Genomic_DNA"/>
</dbReference>
<keyword evidence="3" id="KW-1185">Reference proteome</keyword>
<dbReference type="AlphaFoldDB" id="A0A918KRQ5"/>
<evidence type="ECO:0000313" key="3">
    <source>
        <dbReference type="Proteomes" id="UP000600865"/>
    </source>
</evidence>
<name>A0A918KRQ5_9PROT</name>
<organism evidence="2 3">
    <name type="scientific">Litorimonas cladophorae</name>
    <dbReference type="NCBI Taxonomy" id="1220491"/>
    <lineage>
        <taxon>Bacteria</taxon>
        <taxon>Pseudomonadati</taxon>
        <taxon>Pseudomonadota</taxon>
        <taxon>Alphaproteobacteria</taxon>
        <taxon>Maricaulales</taxon>
        <taxon>Robiginitomaculaceae</taxon>
    </lineage>
</organism>
<protein>
    <submittedName>
        <fullName evidence="2">Membrane protein</fullName>
    </submittedName>
</protein>
<keyword evidence="1" id="KW-0732">Signal</keyword>
<evidence type="ECO:0000256" key="1">
    <source>
        <dbReference type="SAM" id="SignalP"/>
    </source>
</evidence>
<gene>
    <name evidence="2" type="ORF">GCM10011309_24230</name>
</gene>